<evidence type="ECO:0000313" key="2">
    <source>
        <dbReference type="EMBL" id="MFD2115138.1"/>
    </source>
</evidence>
<dbReference type="Proteomes" id="UP001597362">
    <property type="component" value="Unassembled WGS sequence"/>
</dbReference>
<comment type="caution">
    <text evidence="2">The sequence shown here is derived from an EMBL/GenBank/DDBJ whole genome shotgun (WGS) entry which is preliminary data.</text>
</comment>
<protein>
    <submittedName>
        <fullName evidence="2">Phosphodiester glycosidase family protein</fullName>
    </submittedName>
</protein>
<dbReference type="InterPro" id="IPR018711">
    <property type="entry name" value="NAGPA"/>
</dbReference>
<accession>A0ABW4YI16</accession>
<reference evidence="3" key="1">
    <citation type="journal article" date="2019" name="Int. J. Syst. Evol. Microbiol.">
        <title>The Global Catalogue of Microorganisms (GCM) 10K type strain sequencing project: providing services to taxonomists for standard genome sequencing and annotation.</title>
        <authorList>
            <consortium name="The Broad Institute Genomics Platform"/>
            <consortium name="The Broad Institute Genome Sequencing Center for Infectious Disease"/>
            <person name="Wu L."/>
            <person name="Ma J."/>
        </authorList>
    </citation>
    <scope>NUCLEOTIDE SEQUENCE [LARGE SCALE GENOMIC DNA]</scope>
    <source>
        <strain evidence="3">GH52</strain>
    </source>
</reference>
<dbReference type="Pfam" id="PF09992">
    <property type="entry name" value="NAGPA"/>
    <property type="match status" value="1"/>
</dbReference>
<proteinExistence type="predicted"/>
<name>A0ABW4YI16_9BACL</name>
<evidence type="ECO:0000313" key="3">
    <source>
        <dbReference type="Proteomes" id="UP001597362"/>
    </source>
</evidence>
<dbReference type="RefSeq" id="WP_377770163.1">
    <property type="nucleotide sequence ID" value="NZ_JBHUHO010000013.1"/>
</dbReference>
<keyword evidence="2" id="KW-0378">Hydrolase</keyword>
<dbReference type="GO" id="GO:0016798">
    <property type="term" value="F:hydrolase activity, acting on glycosyl bonds"/>
    <property type="evidence" value="ECO:0007669"/>
    <property type="project" value="UniProtKB-KW"/>
</dbReference>
<keyword evidence="3" id="KW-1185">Reference proteome</keyword>
<keyword evidence="2" id="KW-0326">Glycosidase</keyword>
<feature type="domain" description="Phosphodiester glycosidase" evidence="1">
    <location>
        <begin position="126"/>
        <end position="259"/>
    </location>
</feature>
<evidence type="ECO:0000259" key="1">
    <source>
        <dbReference type="Pfam" id="PF09992"/>
    </source>
</evidence>
<gene>
    <name evidence="2" type="ORF">ACFSJH_05235</name>
</gene>
<organism evidence="2 3">
    <name type="scientific">Paenibacillus yanchengensis</name>
    <dbReference type="NCBI Taxonomy" id="2035833"/>
    <lineage>
        <taxon>Bacteria</taxon>
        <taxon>Bacillati</taxon>
        <taxon>Bacillota</taxon>
        <taxon>Bacilli</taxon>
        <taxon>Bacillales</taxon>
        <taxon>Paenibacillaceae</taxon>
        <taxon>Paenibacillus</taxon>
    </lineage>
</organism>
<sequence>MSTAYVKQWPNGGKTVRTITVDAAAIKVEHVGNKTVMASGKYGVNGTFFAGSNLTGIAIQDGYGVNTAGADKYAKGEANSPISASVAAPCGGKVNKRGTLFHFSPLLNGQIHTAQKPVVDFSDYSGANRSNIKWAIGGYSLFLTNSYSSSDDYYNDIQAVSCANNTENASRFSPKSPNTRTAIGYRYDSTHGRQIVLAVFKSATAWEVRNFMKNTMDCSIGVMLDGGGSSQMRWKLPSGANDDWDPSDQKRTIQTMVTVTADKWL</sequence>
<dbReference type="EMBL" id="JBHUHO010000013">
    <property type="protein sequence ID" value="MFD2115138.1"/>
    <property type="molecule type" value="Genomic_DNA"/>
</dbReference>